<dbReference type="InterPro" id="IPR045229">
    <property type="entry name" value="TPP_enz"/>
</dbReference>
<evidence type="ECO:0000259" key="5">
    <source>
        <dbReference type="Pfam" id="PF02775"/>
    </source>
</evidence>
<dbReference type="EMBL" id="JBHLZN010000002">
    <property type="protein sequence ID" value="MFB9886263.1"/>
    <property type="molecule type" value="Genomic_DNA"/>
</dbReference>
<dbReference type="InterPro" id="IPR012000">
    <property type="entry name" value="Thiamin_PyroP_enz_cen_dom"/>
</dbReference>
<sequence>MSAAVSPKPRQGGRILVDQLAIQGCRRVFVVPGESYLPVLDALYQHEQIDTIVCRQEGGAAMMAEAHAKLTGSVGVCMVTRGPGATNASAGVHVAMQDSTPMLLLIGQVETGIRDREAFQEVDYRQMFAPLAKWVAEVDSIERLPEYLSRAYYQALSGRPGPVVLALPEDVLFGMAACEDCLPAEPALALPDTASSQHLLAKLAVAERPAIIVGGPRWSEAAGQALLAFAEHNQIGVCTSMRCKDYVDNSHPCYMGDLGINASPALQQWLSEADVILVLGARLGEMTSQSYQLFSIPNPTQQLIHVMPDSAELGRVYRPALALQACPEVLSRQLGEQLLPLSASQKRSWQWRVKQQREAYEGFIQVQPLPGKLRWSEAILTLQEQLQEDAILCNGAGNYAAFLHRFYQHRRYRTQLAPTSGSMGYGLPAAVAAALAAPRRQVVCVAGDGCLLMHGQELATAVQYGVKMLVIVVNNGHFGTIRMHQEKHYPGRVMATQLHNPDFVAWGRSFGAWAALVQQQDEFAGALAEALAQPGPALLELQVEIEALTPARTLSQIRAESLARQGQS</sequence>
<keyword evidence="8" id="KW-1185">Reference proteome</keyword>
<dbReference type="SUPFAM" id="SSF52467">
    <property type="entry name" value="DHS-like NAD/FAD-binding domain"/>
    <property type="match status" value="1"/>
</dbReference>
<dbReference type="PANTHER" id="PTHR18968:SF120">
    <property type="entry name" value="ACETOLACTATE SYNTHASE LARGE SUBUNIT"/>
    <property type="match status" value="1"/>
</dbReference>
<comment type="caution">
    <text evidence="7">The sequence shown here is derived from an EMBL/GenBank/DDBJ whole genome shotgun (WGS) entry which is preliminary data.</text>
</comment>
<feature type="domain" description="Thiamine pyrophosphate enzyme TPP-binding" evidence="5">
    <location>
        <begin position="395"/>
        <end position="540"/>
    </location>
</feature>
<dbReference type="PROSITE" id="PS00187">
    <property type="entry name" value="TPP_ENZYMES"/>
    <property type="match status" value="1"/>
</dbReference>
<dbReference type="CDD" id="cd07035">
    <property type="entry name" value="TPP_PYR_POX_like"/>
    <property type="match status" value="1"/>
</dbReference>
<organism evidence="7 8">
    <name type="scientific">Balneatrix alpica</name>
    <dbReference type="NCBI Taxonomy" id="75684"/>
    <lineage>
        <taxon>Bacteria</taxon>
        <taxon>Pseudomonadati</taxon>
        <taxon>Pseudomonadota</taxon>
        <taxon>Gammaproteobacteria</taxon>
        <taxon>Oceanospirillales</taxon>
        <taxon>Balneatrichaceae</taxon>
        <taxon>Balneatrix</taxon>
    </lineage>
</organism>
<dbReference type="NCBIfam" id="NF006052">
    <property type="entry name" value="PRK08199.1"/>
    <property type="match status" value="1"/>
</dbReference>
<evidence type="ECO:0000256" key="1">
    <source>
        <dbReference type="ARBA" id="ARBA00007812"/>
    </source>
</evidence>
<evidence type="ECO:0000256" key="3">
    <source>
        <dbReference type="RuleBase" id="RU362132"/>
    </source>
</evidence>
<comment type="similarity">
    <text evidence="1 3">Belongs to the TPP enzyme family.</text>
</comment>
<gene>
    <name evidence="7" type="ORF">ACFFLH_07580</name>
</gene>
<dbReference type="SUPFAM" id="SSF52518">
    <property type="entry name" value="Thiamin diphosphate-binding fold (THDP-binding)"/>
    <property type="match status" value="2"/>
</dbReference>
<dbReference type="Gene3D" id="3.40.50.1220">
    <property type="entry name" value="TPP-binding domain"/>
    <property type="match status" value="1"/>
</dbReference>
<dbReference type="InterPro" id="IPR012001">
    <property type="entry name" value="Thiamin_PyroP_enz_TPP-bd_dom"/>
</dbReference>
<accession>A0ABV5ZAJ3</accession>
<evidence type="ECO:0000313" key="7">
    <source>
        <dbReference type="EMBL" id="MFB9886263.1"/>
    </source>
</evidence>
<dbReference type="Pfam" id="PF00205">
    <property type="entry name" value="TPP_enzyme_M"/>
    <property type="match status" value="1"/>
</dbReference>
<dbReference type="Proteomes" id="UP001589628">
    <property type="component" value="Unassembled WGS sequence"/>
</dbReference>
<reference evidence="7 8" key="1">
    <citation type="submission" date="2024-09" db="EMBL/GenBank/DDBJ databases">
        <authorList>
            <person name="Sun Q."/>
            <person name="Mori K."/>
        </authorList>
    </citation>
    <scope>NUCLEOTIDE SEQUENCE [LARGE SCALE GENOMIC DNA]</scope>
    <source>
        <strain evidence="7 8">ATCC 51285</strain>
    </source>
</reference>
<name>A0ABV5ZAJ3_9GAMM</name>
<dbReference type="InterPro" id="IPR029035">
    <property type="entry name" value="DHS-like_NAD/FAD-binding_dom"/>
</dbReference>
<dbReference type="InterPro" id="IPR000399">
    <property type="entry name" value="TPP-bd_CS"/>
</dbReference>
<dbReference type="Gene3D" id="3.40.50.970">
    <property type="match status" value="2"/>
</dbReference>
<proteinExistence type="inferred from homology"/>
<dbReference type="Pfam" id="PF02775">
    <property type="entry name" value="TPP_enzyme_C"/>
    <property type="match status" value="1"/>
</dbReference>
<keyword evidence="2 3" id="KW-0786">Thiamine pyrophosphate</keyword>
<dbReference type="CDD" id="cd00568">
    <property type="entry name" value="TPP_enzymes"/>
    <property type="match status" value="1"/>
</dbReference>
<dbReference type="InterPro" id="IPR029061">
    <property type="entry name" value="THDP-binding"/>
</dbReference>
<dbReference type="InterPro" id="IPR011766">
    <property type="entry name" value="TPP_enzyme_TPP-bd"/>
</dbReference>
<dbReference type="Pfam" id="PF02776">
    <property type="entry name" value="TPP_enzyme_N"/>
    <property type="match status" value="1"/>
</dbReference>
<dbReference type="PANTHER" id="PTHR18968">
    <property type="entry name" value="THIAMINE PYROPHOSPHATE ENZYMES"/>
    <property type="match status" value="1"/>
</dbReference>
<evidence type="ECO:0000313" key="8">
    <source>
        <dbReference type="Proteomes" id="UP001589628"/>
    </source>
</evidence>
<dbReference type="RefSeq" id="WP_027311743.1">
    <property type="nucleotide sequence ID" value="NZ_JBHLZN010000002.1"/>
</dbReference>
<protein>
    <submittedName>
        <fullName evidence="7">Thiamine pyrophosphate-binding protein</fullName>
    </submittedName>
</protein>
<evidence type="ECO:0000259" key="6">
    <source>
        <dbReference type="Pfam" id="PF02776"/>
    </source>
</evidence>
<evidence type="ECO:0000256" key="2">
    <source>
        <dbReference type="ARBA" id="ARBA00023052"/>
    </source>
</evidence>
<feature type="domain" description="Thiamine pyrophosphate enzyme N-terminal TPP-binding" evidence="6">
    <location>
        <begin position="11"/>
        <end position="126"/>
    </location>
</feature>
<evidence type="ECO:0000259" key="4">
    <source>
        <dbReference type="Pfam" id="PF00205"/>
    </source>
</evidence>
<feature type="domain" description="Thiamine pyrophosphate enzyme central" evidence="4">
    <location>
        <begin position="198"/>
        <end position="329"/>
    </location>
</feature>